<organism evidence="2 3">
    <name type="scientific">Camelina sativa</name>
    <name type="common">False flax</name>
    <name type="synonym">Myagrum sativum</name>
    <dbReference type="NCBI Taxonomy" id="90675"/>
    <lineage>
        <taxon>Eukaryota</taxon>
        <taxon>Viridiplantae</taxon>
        <taxon>Streptophyta</taxon>
        <taxon>Embryophyta</taxon>
        <taxon>Tracheophyta</taxon>
        <taxon>Spermatophyta</taxon>
        <taxon>Magnoliopsida</taxon>
        <taxon>eudicotyledons</taxon>
        <taxon>Gunneridae</taxon>
        <taxon>Pentapetalae</taxon>
        <taxon>rosids</taxon>
        <taxon>malvids</taxon>
        <taxon>Brassicales</taxon>
        <taxon>Brassicaceae</taxon>
        <taxon>Camelineae</taxon>
        <taxon>Camelina</taxon>
    </lineage>
</organism>
<reference evidence="2" key="1">
    <citation type="journal article" date="2014" name="Nat. Commun.">
        <title>The emerging biofuel crop Camelina sativa retains a highly undifferentiated hexaploid genome structure.</title>
        <authorList>
            <person name="Kagale S."/>
            <person name="Koh C."/>
            <person name="Nixon J."/>
            <person name="Bollina V."/>
            <person name="Clarke W.E."/>
            <person name="Tuteja R."/>
            <person name="Spillane C."/>
            <person name="Robinson S.J."/>
            <person name="Links M.G."/>
            <person name="Clarke C."/>
            <person name="Higgins E.E."/>
            <person name="Huebert T."/>
            <person name="Sharpe A.G."/>
            <person name="Parkin I.A."/>
        </authorList>
    </citation>
    <scope>NUCLEOTIDE SEQUENCE [LARGE SCALE GENOMIC DNA]</scope>
    <source>
        <strain evidence="2">cv. DH55</strain>
    </source>
</reference>
<name>A0ABM0W3C8_CAMSA</name>
<reference evidence="3" key="2">
    <citation type="submission" date="2025-08" db="UniProtKB">
        <authorList>
            <consortium name="RefSeq"/>
        </authorList>
    </citation>
    <scope>IDENTIFICATION</scope>
    <source>
        <tissue evidence="3">Leaf</tissue>
    </source>
</reference>
<sequence>MDYNYCVDMSCVMKVNRSCMLCTQKVSEVMHCLYAVYSMEFVGDDNSIKLKARVNPSILMAVMDRYGEHGKIINLRFDGEVLNPRGGGYYGHSGYFLPAMASSGGYNPYSYPPSYPCAGNYAPYTCNQQRQTDQGPRNPHTTPPVYPMPMPSSRSVHSYAYVEPQYYTGSSGGLCSIM</sequence>
<proteinExistence type="predicted"/>
<gene>
    <name evidence="3" type="primary">LOC104745549</name>
</gene>
<keyword evidence="2" id="KW-1185">Reference proteome</keyword>
<feature type="region of interest" description="Disordered" evidence="1">
    <location>
        <begin position="126"/>
        <end position="145"/>
    </location>
</feature>
<dbReference type="Proteomes" id="UP000694864">
    <property type="component" value="Chromosome 15"/>
</dbReference>
<feature type="compositionally biased region" description="Polar residues" evidence="1">
    <location>
        <begin position="126"/>
        <end position="135"/>
    </location>
</feature>
<evidence type="ECO:0000313" key="2">
    <source>
        <dbReference type="Proteomes" id="UP000694864"/>
    </source>
</evidence>
<dbReference type="RefSeq" id="XP_010465117.1">
    <property type="nucleotide sequence ID" value="XM_010466815.2"/>
</dbReference>
<dbReference type="GeneID" id="104745549"/>
<protein>
    <submittedName>
        <fullName evidence="3">Uncharacterized protein LOC104745549</fullName>
    </submittedName>
</protein>
<evidence type="ECO:0000313" key="3">
    <source>
        <dbReference type="RefSeq" id="XP_010465117.1"/>
    </source>
</evidence>
<accession>A0ABM0W3C8</accession>
<evidence type="ECO:0000256" key="1">
    <source>
        <dbReference type="SAM" id="MobiDB-lite"/>
    </source>
</evidence>